<feature type="signal peptide" evidence="1">
    <location>
        <begin position="1"/>
        <end position="22"/>
    </location>
</feature>
<evidence type="ECO:0000313" key="3">
    <source>
        <dbReference type="Proteomes" id="UP000317933"/>
    </source>
</evidence>
<feature type="chain" id="PRO_5021479273" evidence="1">
    <location>
        <begin position="23"/>
        <end position="209"/>
    </location>
</feature>
<evidence type="ECO:0000313" key="2">
    <source>
        <dbReference type="EMBL" id="TPG80719.1"/>
    </source>
</evidence>
<dbReference type="InterPro" id="IPR010546">
    <property type="entry name" value="DUF1120"/>
</dbReference>
<accession>A0A502I126</accession>
<keyword evidence="1" id="KW-0732">Signal</keyword>
<proteinExistence type="predicted"/>
<sequence>MNNRLSLLTAALLLTGASSAFAASSTDLTVKGLITPNACTPVLAGGGIADHGKFSVQDLNPDKHTYLPEIVMQMTVSCDAATSFAINPIDNRAGTGTAGTYFGLGLINTNEKLGNFRVIPRNVMADGTHAQAILSTDGGETWLKEGATAFWGVNNIWSVGALGADIAPIAMKDLSLDLRVRTGIAPTNSLTLTDEVTLDGSATLQIKYL</sequence>
<gene>
    <name evidence="2" type="ORF">EAH78_05825</name>
</gene>
<reference evidence="2 3" key="1">
    <citation type="journal article" date="2019" name="Environ. Microbiol.">
        <title>Species interactions and distinct microbial communities in high Arctic permafrost affected cryosols are associated with the CH4 and CO2 gas fluxes.</title>
        <authorList>
            <person name="Altshuler I."/>
            <person name="Hamel J."/>
            <person name="Turney S."/>
            <person name="Magnuson E."/>
            <person name="Levesque R."/>
            <person name="Greer C."/>
            <person name="Whyte L.G."/>
        </authorList>
    </citation>
    <scope>NUCLEOTIDE SEQUENCE [LARGE SCALE GENOMIC DNA]</scope>
    <source>
        <strain evidence="2 3">E3</strain>
    </source>
</reference>
<name>A0A502I126_9PSED</name>
<dbReference type="AlphaFoldDB" id="A0A502I126"/>
<organism evidence="2 3">
    <name type="scientific">Pseudomonas arsenicoxydans</name>
    <dbReference type="NCBI Taxonomy" id="702115"/>
    <lineage>
        <taxon>Bacteria</taxon>
        <taxon>Pseudomonadati</taxon>
        <taxon>Pseudomonadota</taxon>
        <taxon>Gammaproteobacteria</taxon>
        <taxon>Pseudomonadales</taxon>
        <taxon>Pseudomonadaceae</taxon>
        <taxon>Pseudomonas</taxon>
    </lineage>
</organism>
<dbReference type="RefSeq" id="WP_140666569.1">
    <property type="nucleotide sequence ID" value="NZ_RCZE01000002.1"/>
</dbReference>
<evidence type="ECO:0000256" key="1">
    <source>
        <dbReference type="SAM" id="SignalP"/>
    </source>
</evidence>
<dbReference type="Pfam" id="PF06551">
    <property type="entry name" value="DUF1120"/>
    <property type="match status" value="1"/>
</dbReference>
<protein>
    <submittedName>
        <fullName evidence="2">DUF1120 domain-containing protein</fullName>
    </submittedName>
</protein>
<dbReference type="EMBL" id="RCZE01000002">
    <property type="protein sequence ID" value="TPG80719.1"/>
    <property type="molecule type" value="Genomic_DNA"/>
</dbReference>
<dbReference type="Proteomes" id="UP000317933">
    <property type="component" value="Unassembled WGS sequence"/>
</dbReference>
<comment type="caution">
    <text evidence="2">The sequence shown here is derived from an EMBL/GenBank/DDBJ whole genome shotgun (WGS) entry which is preliminary data.</text>
</comment>